<accession>A0A9W8DZA7</accession>
<comment type="subcellular location">
    <subcellularLocation>
        <location evidence="1">Mitochondrion</location>
    </subcellularLocation>
</comment>
<dbReference type="GO" id="GO:0008199">
    <property type="term" value="F:ferric iron binding"/>
    <property type="evidence" value="ECO:0007669"/>
    <property type="project" value="InterPro"/>
</dbReference>
<keyword evidence="8" id="KW-0560">Oxidoreductase</keyword>
<protein>
    <recommendedName>
        <fullName evidence="3">ferroxidase</fullName>
        <ecNumber evidence="3">1.16.3.1</ecNumber>
    </recommendedName>
</protein>
<dbReference type="GO" id="GO:0008198">
    <property type="term" value="F:ferrous iron binding"/>
    <property type="evidence" value="ECO:0007669"/>
    <property type="project" value="TreeGrafter"/>
</dbReference>
<gene>
    <name evidence="13" type="ORF">IWQ60_004270</name>
</gene>
<dbReference type="Pfam" id="PF01491">
    <property type="entry name" value="Frataxin_Cyay"/>
    <property type="match status" value="1"/>
</dbReference>
<dbReference type="GO" id="GO:0016226">
    <property type="term" value="P:iron-sulfur cluster assembly"/>
    <property type="evidence" value="ECO:0007669"/>
    <property type="project" value="InterPro"/>
</dbReference>
<evidence type="ECO:0000313" key="13">
    <source>
        <dbReference type="EMBL" id="KAJ1925897.1"/>
    </source>
</evidence>
<evidence type="ECO:0000256" key="8">
    <source>
        <dbReference type="ARBA" id="ARBA00023002"/>
    </source>
</evidence>
<evidence type="ECO:0000256" key="9">
    <source>
        <dbReference type="ARBA" id="ARBA00023004"/>
    </source>
</evidence>
<dbReference type="GO" id="GO:0006879">
    <property type="term" value="P:intracellular iron ion homeostasis"/>
    <property type="evidence" value="ECO:0007669"/>
    <property type="project" value="UniProtKB-KW"/>
</dbReference>
<evidence type="ECO:0000256" key="10">
    <source>
        <dbReference type="ARBA" id="ARBA00023065"/>
    </source>
</evidence>
<name>A0A9W8DZA7_9FUNG</name>
<evidence type="ECO:0000256" key="1">
    <source>
        <dbReference type="ARBA" id="ARBA00004173"/>
    </source>
</evidence>
<dbReference type="GO" id="GO:0005739">
    <property type="term" value="C:mitochondrion"/>
    <property type="evidence" value="ECO:0007669"/>
    <property type="project" value="UniProtKB-SubCell"/>
</dbReference>
<keyword evidence="14" id="KW-1185">Reference proteome</keyword>
<dbReference type="NCBIfam" id="TIGR03421">
    <property type="entry name" value="FeS_CyaY"/>
    <property type="match status" value="1"/>
</dbReference>
<dbReference type="PANTHER" id="PTHR16821:SF2">
    <property type="entry name" value="FRATAXIN, MITOCHONDRIAL"/>
    <property type="match status" value="1"/>
</dbReference>
<dbReference type="InterPro" id="IPR017789">
    <property type="entry name" value="Frataxin"/>
</dbReference>
<keyword evidence="9" id="KW-0408">Iron</keyword>
<keyword evidence="5" id="KW-0813">Transport</keyword>
<comment type="caution">
    <text evidence="13">The sequence shown here is derived from an EMBL/GenBank/DDBJ whole genome shotgun (WGS) entry which is preliminary data.</text>
</comment>
<keyword evidence="4" id="KW-0409">Iron storage</keyword>
<dbReference type="CDD" id="cd00503">
    <property type="entry name" value="Frataxin"/>
    <property type="match status" value="1"/>
</dbReference>
<evidence type="ECO:0000256" key="4">
    <source>
        <dbReference type="ARBA" id="ARBA00022434"/>
    </source>
</evidence>
<evidence type="ECO:0000256" key="5">
    <source>
        <dbReference type="ARBA" id="ARBA00022448"/>
    </source>
</evidence>
<dbReference type="GO" id="GO:0034986">
    <property type="term" value="F:iron chaperone activity"/>
    <property type="evidence" value="ECO:0007669"/>
    <property type="project" value="TreeGrafter"/>
</dbReference>
<dbReference type="OrthoDB" id="1897642at2759"/>
<dbReference type="NCBIfam" id="TIGR03422">
    <property type="entry name" value="mito_frataxin"/>
    <property type="match status" value="1"/>
</dbReference>
<dbReference type="Proteomes" id="UP001150569">
    <property type="component" value="Unassembled WGS sequence"/>
</dbReference>
<evidence type="ECO:0000256" key="11">
    <source>
        <dbReference type="ARBA" id="ARBA00023128"/>
    </source>
</evidence>
<dbReference type="PANTHER" id="PTHR16821">
    <property type="entry name" value="FRATAXIN"/>
    <property type="match status" value="1"/>
</dbReference>
<sequence>MARLPNLFTTGVASLRRHHLPAARVPPGRRLISSARIPGRVAISRQAAQVTGTVGAAALRPTRTTCPFALQPRRTTHSASGFVISDLTDSEYHDISGDTMETLHDNLEVLCEETDLPGFDVEYTSGVMTLCLGSHGTYVVNKQPPNKQIWLSSPTSGPKRFDYDRGSGRWFYHRDGSTLDGLLNTELSAIVGGDVKVL</sequence>
<organism evidence="13 14">
    <name type="scientific">Tieghemiomyces parasiticus</name>
    <dbReference type="NCBI Taxonomy" id="78921"/>
    <lineage>
        <taxon>Eukaryota</taxon>
        <taxon>Fungi</taxon>
        <taxon>Fungi incertae sedis</taxon>
        <taxon>Zoopagomycota</taxon>
        <taxon>Kickxellomycotina</taxon>
        <taxon>Dimargaritomycetes</taxon>
        <taxon>Dimargaritales</taxon>
        <taxon>Dimargaritaceae</taxon>
        <taxon>Tieghemiomyces</taxon>
    </lineage>
</organism>
<dbReference type="PROSITE" id="PS50810">
    <property type="entry name" value="FRATAXIN_2"/>
    <property type="match status" value="1"/>
</dbReference>
<keyword evidence="6" id="KW-0410">Iron transport</keyword>
<dbReference type="PROSITE" id="PS01344">
    <property type="entry name" value="FRATAXIN_1"/>
    <property type="match status" value="1"/>
</dbReference>
<dbReference type="GO" id="GO:0006826">
    <property type="term" value="P:iron ion transport"/>
    <property type="evidence" value="ECO:0007669"/>
    <property type="project" value="UniProtKB-KW"/>
</dbReference>
<dbReference type="Gene3D" id="3.30.920.10">
    <property type="entry name" value="Frataxin/CyaY"/>
    <property type="match status" value="1"/>
</dbReference>
<dbReference type="SUPFAM" id="SSF55387">
    <property type="entry name" value="Frataxin/Nqo15-like"/>
    <property type="match status" value="1"/>
</dbReference>
<comment type="catalytic activity">
    <reaction evidence="12">
        <text>4 Fe(2+) + O2 + 4 H(+) = 4 Fe(3+) + 2 H2O</text>
        <dbReference type="Rhea" id="RHEA:11148"/>
        <dbReference type="ChEBI" id="CHEBI:15377"/>
        <dbReference type="ChEBI" id="CHEBI:15378"/>
        <dbReference type="ChEBI" id="CHEBI:15379"/>
        <dbReference type="ChEBI" id="CHEBI:29033"/>
        <dbReference type="ChEBI" id="CHEBI:29034"/>
        <dbReference type="EC" id="1.16.3.1"/>
    </reaction>
</comment>
<evidence type="ECO:0000256" key="2">
    <source>
        <dbReference type="ARBA" id="ARBA00008183"/>
    </source>
</evidence>
<dbReference type="InterPro" id="IPR036524">
    <property type="entry name" value="Frataxin/CyaY_sf"/>
</dbReference>
<evidence type="ECO:0000313" key="14">
    <source>
        <dbReference type="Proteomes" id="UP001150569"/>
    </source>
</evidence>
<evidence type="ECO:0000256" key="6">
    <source>
        <dbReference type="ARBA" id="ARBA00022496"/>
    </source>
</evidence>
<dbReference type="InterPro" id="IPR020895">
    <property type="entry name" value="Frataxin_CS"/>
</dbReference>
<comment type="similarity">
    <text evidence="2">Belongs to the frataxin family.</text>
</comment>
<keyword evidence="10" id="KW-0406">Ion transport</keyword>
<dbReference type="GO" id="GO:0004322">
    <property type="term" value="F:ferroxidase activity"/>
    <property type="evidence" value="ECO:0007669"/>
    <property type="project" value="UniProtKB-EC"/>
</dbReference>
<proteinExistence type="inferred from homology"/>
<dbReference type="InterPro" id="IPR002908">
    <property type="entry name" value="Frataxin/CyaY"/>
</dbReference>
<reference evidence="13" key="1">
    <citation type="submission" date="2022-07" db="EMBL/GenBank/DDBJ databases">
        <title>Phylogenomic reconstructions and comparative analyses of Kickxellomycotina fungi.</title>
        <authorList>
            <person name="Reynolds N.K."/>
            <person name="Stajich J.E."/>
            <person name="Barry K."/>
            <person name="Grigoriev I.V."/>
            <person name="Crous P."/>
            <person name="Smith M.E."/>
        </authorList>
    </citation>
    <scope>NUCLEOTIDE SEQUENCE</scope>
    <source>
        <strain evidence="13">RSA 861</strain>
    </source>
</reference>
<keyword evidence="11" id="KW-0496">Mitochondrion</keyword>
<evidence type="ECO:0000256" key="7">
    <source>
        <dbReference type="ARBA" id="ARBA00022946"/>
    </source>
</evidence>
<dbReference type="PRINTS" id="PR00904">
    <property type="entry name" value="FRATAXIN"/>
</dbReference>
<evidence type="ECO:0000256" key="3">
    <source>
        <dbReference type="ARBA" id="ARBA00013107"/>
    </source>
</evidence>
<keyword evidence="7" id="KW-0809">Transit peptide</keyword>
<dbReference type="EC" id="1.16.3.1" evidence="3"/>
<dbReference type="AlphaFoldDB" id="A0A9W8DZA7"/>
<evidence type="ECO:0000256" key="12">
    <source>
        <dbReference type="ARBA" id="ARBA00047990"/>
    </source>
</evidence>
<dbReference type="GO" id="GO:0051537">
    <property type="term" value="F:2 iron, 2 sulfur cluster binding"/>
    <property type="evidence" value="ECO:0007669"/>
    <property type="project" value="TreeGrafter"/>
</dbReference>
<dbReference type="EMBL" id="JANBPT010000202">
    <property type="protein sequence ID" value="KAJ1925897.1"/>
    <property type="molecule type" value="Genomic_DNA"/>
</dbReference>
<dbReference type="SMART" id="SM01219">
    <property type="entry name" value="Frataxin_Cyay"/>
    <property type="match status" value="1"/>
</dbReference>